<evidence type="ECO:0000313" key="2">
    <source>
        <dbReference type="Proteomes" id="UP000821845"/>
    </source>
</evidence>
<dbReference type="Proteomes" id="UP000821845">
    <property type="component" value="Chromosome 3"/>
</dbReference>
<protein>
    <submittedName>
        <fullName evidence="1">Uncharacterized protein</fullName>
    </submittedName>
</protein>
<comment type="caution">
    <text evidence="1">The sequence shown here is derived from an EMBL/GenBank/DDBJ whole genome shotgun (WGS) entry which is preliminary data.</text>
</comment>
<accession>A0ACB7SKZ6</accession>
<keyword evidence="2" id="KW-1185">Reference proteome</keyword>
<dbReference type="EMBL" id="CM023483">
    <property type="protein sequence ID" value="KAH6935310.1"/>
    <property type="molecule type" value="Genomic_DNA"/>
</dbReference>
<gene>
    <name evidence="1" type="ORF">HPB50_005062</name>
</gene>
<sequence>MGTALSSSKEEGIKTESASPMKNKEKEECRHRVILKNSTDVCLSVHVLEISPTPTGARRGRPTNNDNVSRSRRPRRVTQWGCRGRSLDKAPSCRRGAATSAFVAPSSSLARGALIGKPPVAPAAAACRAAIWVIRVQSRTQNLAYRMMLNQTDLMGTHESPFSTDEQFMYDPTEEDKNAYCNLQPIGLDGADHVTPSLQHMDLMEPSRPIPFEGDTFPTDVLHLGEGRWQSLPIQHWQPHDVLEWLVAWTSHNQVEIVDEEINMTAFASFNGEHLCRMSLDEFRALAPSYGHRLYEEVQRHLGNSTAAAAASRNVMGMPDDYFEPEKYAFPRYFDTLGIQNSSPGSENVTSSGSPGLAESDSGSTSSSLSTVNERTENLFPYMPHDTRILAKQMAPPMPMMGKKKGRRGRPPIKEPNKRSRAGKGMGKLWEFIRDLLLNPSTNPSLIRWERREDGIFKFVQSDKVAKMWGDRKQNPRMTYEKLSRAMRTYYGKQILEPVPKAQGLPKKLVYKFGPRSSGWSENKADGTQPLRTHISSHPLTQTPPSFICTYQGPR</sequence>
<name>A0ACB7SKZ6_HYAAI</name>
<organism evidence="1 2">
    <name type="scientific">Hyalomma asiaticum</name>
    <name type="common">Tick</name>
    <dbReference type="NCBI Taxonomy" id="266040"/>
    <lineage>
        <taxon>Eukaryota</taxon>
        <taxon>Metazoa</taxon>
        <taxon>Ecdysozoa</taxon>
        <taxon>Arthropoda</taxon>
        <taxon>Chelicerata</taxon>
        <taxon>Arachnida</taxon>
        <taxon>Acari</taxon>
        <taxon>Parasitiformes</taxon>
        <taxon>Ixodida</taxon>
        <taxon>Ixodoidea</taxon>
        <taxon>Ixodidae</taxon>
        <taxon>Hyalomminae</taxon>
        <taxon>Hyalomma</taxon>
    </lineage>
</organism>
<proteinExistence type="predicted"/>
<reference evidence="1" key="1">
    <citation type="submission" date="2020-05" db="EMBL/GenBank/DDBJ databases">
        <title>Large-scale comparative analyses of tick genomes elucidate their genetic diversity and vector capacities.</title>
        <authorList>
            <person name="Jia N."/>
            <person name="Wang J."/>
            <person name="Shi W."/>
            <person name="Du L."/>
            <person name="Sun Y."/>
            <person name="Zhan W."/>
            <person name="Jiang J."/>
            <person name="Wang Q."/>
            <person name="Zhang B."/>
            <person name="Ji P."/>
            <person name="Sakyi L.B."/>
            <person name="Cui X."/>
            <person name="Yuan T."/>
            <person name="Jiang B."/>
            <person name="Yang W."/>
            <person name="Lam T.T.-Y."/>
            <person name="Chang Q."/>
            <person name="Ding S."/>
            <person name="Wang X."/>
            <person name="Zhu J."/>
            <person name="Ruan X."/>
            <person name="Zhao L."/>
            <person name="Wei J."/>
            <person name="Que T."/>
            <person name="Du C."/>
            <person name="Cheng J."/>
            <person name="Dai P."/>
            <person name="Han X."/>
            <person name="Huang E."/>
            <person name="Gao Y."/>
            <person name="Liu J."/>
            <person name="Shao H."/>
            <person name="Ye R."/>
            <person name="Li L."/>
            <person name="Wei W."/>
            <person name="Wang X."/>
            <person name="Wang C."/>
            <person name="Yang T."/>
            <person name="Huo Q."/>
            <person name="Li W."/>
            <person name="Guo W."/>
            <person name="Chen H."/>
            <person name="Zhou L."/>
            <person name="Ni X."/>
            <person name="Tian J."/>
            <person name="Zhou Y."/>
            <person name="Sheng Y."/>
            <person name="Liu T."/>
            <person name="Pan Y."/>
            <person name="Xia L."/>
            <person name="Li J."/>
            <person name="Zhao F."/>
            <person name="Cao W."/>
        </authorList>
    </citation>
    <scope>NUCLEOTIDE SEQUENCE</scope>
    <source>
        <strain evidence="1">Hyas-2018</strain>
    </source>
</reference>
<evidence type="ECO:0000313" key="1">
    <source>
        <dbReference type="EMBL" id="KAH6935310.1"/>
    </source>
</evidence>